<keyword evidence="2" id="KW-0548">Nucleotidyltransferase</keyword>
<feature type="domain" description="Integrase-type" evidence="9">
    <location>
        <begin position="26"/>
        <end position="67"/>
    </location>
</feature>
<dbReference type="InterPro" id="IPR036397">
    <property type="entry name" value="RNaseH_sf"/>
</dbReference>
<keyword evidence="8" id="KW-0862">Zinc</keyword>
<evidence type="ECO:0000313" key="10">
    <source>
        <dbReference type="EMBL" id="NXP56805.1"/>
    </source>
</evidence>
<dbReference type="Gene3D" id="1.10.10.200">
    <property type="match status" value="1"/>
</dbReference>
<keyword evidence="8" id="KW-0863">Zinc-finger</keyword>
<keyword evidence="7" id="KW-0695">RNA-directed DNA polymerase</keyword>
<evidence type="ECO:0000259" key="9">
    <source>
        <dbReference type="PROSITE" id="PS50876"/>
    </source>
</evidence>
<dbReference type="PANTHER" id="PTHR41694:SF3">
    <property type="entry name" value="RNA-DIRECTED DNA POLYMERASE-RELATED"/>
    <property type="match status" value="1"/>
</dbReference>
<keyword evidence="5" id="KW-0255">Endonuclease</keyword>
<name>A0A7L2BBR4_9GRUI</name>
<evidence type="ECO:0000256" key="8">
    <source>
        <dbReference type="PROSITE-ProRule" id="PRU00450"/>
    </source>
</evidence>
<evidence type="ECO:0000256" key="4">
    <source>
        <dbReference type="ARBA" id="ARBA00022723"/>
    </source>
</evidence>
<dbReference type="GO" id="GO:0008270">
    <property type="term" value="F:zinc ion binding"/>
    <property type="evidence" value="ECO:0007669"/>
    <property type="project" value="UniProtKB-KW"/>
</dbReference>
<dbReference type="Proteomes" id="UP000590868">
    <property type="component" value="Unassembled WGS sequence"/>
</dbReference>
<keyword evidence="3" id="KW-0540">Nuclease</keyword>
<proteinExistence type="predicted"/>
<keyword evidence="1" id="KW-0808">Transferase</keyword>
<organism evidence="10 11">
    <name type="scientific">Heliornis fulica</name>
    <name type="common">sungrebe</name>
    <dbReference type="NCBI Taxonomy" id="54369"/>
    <lineage>
        <taxon>Eukaryota</taxon>
        <taxon>Metazoa</taxon>
        <taxon>Chordata</taxon>
        <taxon>Craniata</taxon>
        <taxon>Vertebrata</taxon>
        <taxon>Euteleostomi</taxon>
        <taxon>Archelosauria</taxon>
        <taxon>Archosauria</taxon>
        <taxon>Dinosauria</taxon>
        <taxon>Saurischia</taxon>
        <taxon>Theropoda</taxon>
        <taxon>Coelurosauria</taxon>
        <taxon>Aves</taxon>
        <taxon>Neognathae</taxon>
        <taxon>Neoaves</taxon>
        <taxon>Gruiformes</taxon>
        <taxon>Heliornithidae</taxon>
        <taxon>Heliornis</taxon>
    </lineage>
</organism>
<keyword evidence="4" id="KW-0479">Metal-binding</keyword>
<dbReference type="GO" id="GO:0004519">
    <property type="term" value="F:endonuclease activity"/>
    <property type="evidence" value="ECO:0007669"/>
    <property type="project" value="UniProtKB-KW"/>
</dbReference>
<dbReference type="PROSITE" id="PS50876">
    <property type="entry name" value="ZF_INTEGRASE"/>
    <property type="match status" value="1"/>
</dbReference>
<dbReference type="GO" id="GO:0035613">
    <property type="term" value="F:RNA stem-loop binding"/>
    <property type="evidence" value="ECO:0007669"/>
    <property type="project" value="TreeGrafter"/>
</dbReference>
<dbReference type="AlphaFoldDB" id="A0A7L2BBR4"/>
<evidence type="ECO:0000256" key="3">
    <source>
        <dbReference type="ARBA" id="ARBA00022722"/>
    </source>
</evidence>
<evidence type="ECO:0000256" key="2">
    <source>
        <dbReference type="ARBA" id="ARBA00022695"/>
    </source>
</evidence>
<dbReference type="Pfam" id="PF02022">
    <property type="entry name" value="Integrase_Zn"/>
    <property type="match status" value="1"/>
</dbReference>
<evidence type="ECO:0000256" key="6">
    <source>
        <dbReference type="ARBA" id="ARBA00022801"/>
    </source>
</evidence>
<dbReference type="PANTHER" id="PTHR41694">
    <property type="entry name" value="ENDOGENOUS RETROVIRUS GROUP K MEMBER POL PROTEIN"/>
    <property type="match status" value="1"/>
</dbReference>
<keyword evidence="11" id="KW-1185">Reference proteome</keyword>
<evidence type="ECO:0000256" key="5">
    <source>
        <dbReference type="ARBA" id="ARBA00022759"/>
    </source>
</evidence>
<evidence type="ECO:0000256" key="7">
    <source>
        <dbReference type="ARBA" id="ARBA00022918"/>
    </source>
</evidence>
<gene>
    <name evidence="10" type="primary">Ervk11_1</name>
    <name evidence="10" type="ORF">HELFUL_R14929</name>
</gene>
<evidence type="ECO:0000313" key="11">
    <source>
        <dbReference type="Proteomes" id="UP000590868"/>
    </source>
</evidence>
<dbReference type="GO" id="GO:0003964">
    <property type="term" value="F:RNA-directed DNA polymerase activity"/>
    <property type="evidence" value="ECO:0007669"/>
    <property type="project" value="UniProtKB-KW"/>
</dbReference>
<dbReference type="InterPro" id="IPR017856">
    <property type="entry name" value="Integrase-like_N"/>
</dbReference>
<protein>
    <submittedName>
        <fullName evidence="10">POK11 protein</fullName>
    </submittedName>
</protein>
<accession>A0A7L2BBR4</accession>
<feature type="non-terminal residue" evidence="10">
    <location>
        <position position="1"/>
    </location>
</feature>
<dbReference type="SUPFAM" id="SSF46919">
    <property type="entry name" value="N-terminal Zn binding domain of HIV integrase"/>
    <property type="match status" value="1"/>
</dbReference>
<keyword evidence="6" id="KW-0378">Hydrolase</keyword>
<dbReference type="EMBL" id="VXBZ01013702">
    <property type="protein sequence ID" value="NXP56805.1"/>
    <property type="molecule type" value="Genomic_DNA"/>
</dbReference>
<dbReference type="GO" id="GO:0016787">
    <property type="term" value="F:hydrolase activity"/>
    <property type="evidence" value="ECO:0007669"/>
    <property type="project" value="UniProtKB-KW"/>
</dbReference>
<sequence length="120" mass="12849">FLTEGNAVIDSAFSGAATVQPVSKSHNFKNARLSHGFFHQSALCLQKEFSLSCTEARNIIAACPDCAALPVLHTAGVNPRGLAAGQLFQSDVTIYPSFGRLKYVHVTVDMASKLLWASPL</sequence>
<evidence type="ECO:0000256" key="1">
    <source>
        <dbReference type="ARBA" id="ARBA00022679"/>
    </source>
</evidence>
<dbReference type="InterPro" id="IPR003308">
    <property type="entry name" value="Integrase_Zn-bd_dom_N"/>
</dbReference>
<dbReference type="Gene3D" id="3.30.420.10">
    <property type="entry name" value="Ribonuclease H-like superfamily/Ribonuclease H"/>
    <property type="match status" value="1"/>
</dbReference>
<dbReference type="OrthoDB" id="9386368at2759"/>
<feature type="non-terminal residue" evidence="10">
    <location>
        <position position="120"/>
    </location>
</feature>
<comment type="caution">
    <text evidence="10">The sequence shown here is derived from an EMBL/GenBank/DDBJ whole genome shotgun (WGS) entry which is preliminary data.</text>
</comment>
<reference evidence="10 11" key="1">
    <citation type="submission" date="2019-09" db="EMBL/GenBank/DDBJ databases">
        <title>Bird 10,000 Genomes (B10K) Project - Family phase.</title>
        <authorList>
            <person name="Zhang G."/>
        </authorList>
    </citation>
    <scope>NUCLEOTIDE SEQUENCE [LARGE SCALE GENOMIC DNA]</scope>
    <source>
        <strain evidence="10">B10K-DU-001-55</strain>
        <tissue evidence="10">Muscle</tissue>
    </source>
</reference>